<evidence type="ECO:0000256" key="6">
    <source>
        <dbReference type="ARBA" id="ARBA00023029"/>
    </source>
</evidence>
<evidence type="ECO:0000256" key="8">
    <source>
        <dbReference type="ARBA" id="ARBA00023235"/>
    </source>
</evidence>
<evidence type="ECO:0000313" key="15">
    <source>
        <dbReference type="EMBL" id="SDQ25550.1"/>
    </source>
</evidence>
<comment type="similarity">
    <text evidence="2">Belongs to the type IA topoisomerase family.</text>
</comment>
<dbReference type="InterPro" id="IPR013824">
    <property type="entry name" value="Topo_IA_cen_sub1"/>
</dbReference>
<dbReference type="PANTHER" id="PTHR11390:SF21">
    <property type="entry name" value="DNA TOPOISOMERASE 3-ALPHA"/>
    <property type="match status" value="1"/>
</dbReference>
<dbReference type="PROSITE" id="PS00396">
    <property type="entry name" value="TOPO_IA_1"/>
    <property type="match status" value="1"/>
</dbReference>
<evidence type="ECO:0000256" key="5">
    <source>
        <dbReference type="ARBA" id="ARBA00022842"/>
    </source>
</evidence>
<dbReference type="EC" id="5.6.2.1" evidence="3"/>
<dbReference type="GO" id="GO:0043597">
    <property type="term" value="C:cytoplasmic replication fork"/>
    <property type="evidence" value="ECO:0007669"/>
    <property type="project" value="TreeGrafter"/>
</dbReference>
<dbReference type="CDD" id="cd03362">
    <property type="entry name" value="TOPRIM_TopoIA_TopoIII"/>
    <property type="match status" value="1"/>
</dbReference>
<dbReference type="PRINTS" id="PR00417">
    <property type="entry name" value="PRTPISMRASEI"/>
</dbReference>
<dbReference type="Gene3D" id="2.70.20.10">
    <property type="entry name" value="Topoisomerase I, domain 3"/>
    <property type="match status" value="1"/>
</dbReference>
<dbReference type="InterPro" id="IPR005738">
    <property type="entry name" value="TopoIII"/>
</dbReference>
<gene>
    <name evidence="15" type="ORF">SAMN04487752_1463</name>
</gene>
<dbReference type="Gene3D" id="3.40.50.140">
    <property type="match status" value="1"/>
</dbReference>
<dbReference type="PROSITE" id="PS52039">
    <property type="entry name" value="TOPO_IA_2"/>
    <property type="match status" value="1"/>
</dbReference>
<dbReference type="SMART" id="SM00436">
    <property type="entry name" value="TOP1Bc"/>
    <property type="match status" value="1"/>
</dbReference>
<dbReference type="Pfam" id="PF01131">
    <property type="entry name" value="Topoisom_bac"/>
    <property type="match status" value="1"/>
</dbReference>
<dbReference type="GO" id="GO:0003917">
    <property type="term" value="F:DNA topoisomerase type I (single strand cut, ATP-independent) activity"/>
    <property type="evidence" value="ECO:0007669"/>
    <property type="project" value="UniProtKB-EC"/>
</dbReference>
<evidence type="ECO:0000256" key="7">
    <source>
        <dbReference type="ARBA" id="ARBA00023125"/>
    </source>
</evidence>
<dbReference type="InterPro" id="IPR006171">
    <property type="entry name" value="TOPRIM_dom"/>
</dbReference>
<dbReference type="PANTHER" id="PTHR11390">
    <property type="entry name" value="PROKARYOTIC DNA TOPOISOMERASE"/>
    <property type="match status" value="1"/>
</dbReference>
<dbReference type="InterPro" id="IPR000380">
    <property type="entry name" value="Topo_IA"/>
</dbReference>
<evidence type="ECO:0000256" key="3">
    <source>
        <dbReference type="ARBA" id="ARBA00012891"/>
    </source>
</evidence>
<dbReference type="Pfam" id="PF13342">
    <property type="entry name" value="Toprim_Crpt"/>
    <property type="match status" value="1"/>
</dbReference>
<evidence type="ECO:0000256" key="12">
    <source>
        <dbReference type="ARBA" id="ARBA00032877"/>
    </source>
</evidence>
<dbReference type="GO" id="GO:0046872">
    <property type="term" value="F:metal ion binding"/>
    <property type="evidence" value="ECO:0007669"/>
    <property type="project" value="UniProtKB-KW"/>
</dbReference>
<keyword evidence="4" id="KW-0479">Metal-binding</keyword>
<dbReference type="InterPro" id="IPR023405">
    <property type="entry name" value="Topo_IA_core_domain"/>
</dbReference>
<evidence type="ECO:0000313" key="16">
    <source>
        <dbReference type="Proteomes" id="UP000199481"/>
    </source>
</evidence>
<dbReference type="EMBL" id="FNJW01000008">
    <property type="protein sequence ID" value="SDQ25550.1"/>
    <property type="molecule type" value="Genomic_DNA"/>
</dbReference>
<keyword evidence="8 15" id="KW-0413">Isomerase</keyword>
<evidence type="ECO:0000256" key="4">
    <source>
        <dbReference type="ARBA" id="ARBA00022723"/>
    </source>
</evidence>
<dbReference type="InterPro" id="IPR003601">
    <property type="entry name" value="Topo_IA_2"/>
</dbReference>
<feature type="domain" description="Toprim" evidence="13">
    <location>
        <begin position="3"/>
        <end position="136"/>
    </location>
</feature>
<keyword evidence="7" id="KW-0238">DNA-binding</keyword>
<reference evidence="16" key="1">
    <citation type="submission" date="2016-10" db="EMBL/GenBank/DDBJ databases">
        <authorList>
            <person name="Varghese N."/>
            <person name="Submissions S."/>
        </authorList>
    </citation>
    <scope>NUCLEOTIDE SEQUENCE [LARGE SCALE GENOMIC DNA]</scope>
    <source>
        <strain evidence="16">MPL-11</strain>
    </source>
</reference>
<dbReference type="InterPro" id="IPR023406">
    <property type="entry name" value="Topo_IA_AS"/>
</dbReference>
<keyword evidence="5" id="KW-0460">Magnesium</keyword>
<dbReference type="InterPro" id="IPR013826">
    <property type="entry name" value="Topo_IA_cen_sub3"/>
</dbReference>
<dbReference type="Proteomes" id="UP000199481">
    <property type="component" value="Unassembled WGS sequence"/>
</dbReference>
<sequence>MGHTVILAEKPSQAQAYAESFGKFSKKDGYIVLNPSNDVITWGFGHLVELASPEEYKDEWKKWNMKELPIIPETFKFKVGQGKAKQFNVVKKLLKEADQIIIATDSDREGENIARSIINQAKAGNKEIKRLWINSLESDEIQKGFSDLRDGKEFYSSYVEAQTRQISDWLVGINLSRMYTLSLQKKGINEGVFSVGRVQTPTLYMIYTRQKQIENFIPEPFFELHATVKAENGLFKAKYSKKFSTKKELQELIKKHGLLASNPGVISSVETKRISQPSPFLFSLSDLQSLVNKKYKVSPSDTLKHVQSLYEAKLVSYPRSDCRYITDSEFRYLLERIEGYQGILNHTIKEPNTSKRKRYVDGSKVQEHYAIIPTKKVPTQKALEKLPSIQKEIYFTILKRTMAMFETDYKYDETTVTVDIKTVPFISKGKVILDKGWQRLEYGASKKSDKETTGELPLVKKGESVEADLNTSEGFTSPPKTYTEGTLITAMKTCGKELENEEEKEILKATEGIGTEATRANVLETLKKQHYIEIQKNNVTVTQKGEILCQAVENTLLSSPEMTAKWETYLKKIKNEDGTQQAFLDSIQKFIAHTLDSSAQVIEKNDWSTHTKSISHLSQKAIGKCPVCGQMMIDKGKFYGCSGYSNGCTFTLPKRYVGKTLSEATLKKLLNTRETQLLKGFKKKTGQTFSAALILTEDNKLLFKPYEKTEKK</sequence>
<accession>A0A1H0ZDP4</accession>
<evidence type="ECO:0000256" key="11">
    <source>
        <dbReference type="ARBA" id="ARBA00032235"/>
    </source>
</evidence>
<dbReference type="GO" id="GO:0006310">
    <property type="term" value="P:DNA recombination"/>
    <property type="evidence" value="ECO:0007669"/>
    <property type="project" value="TreeGrafter"/>
</dbReference>
<dbReference type="RefSeq" id="WP_226776563.1">
    <property type="nucleotide sequence ID" value="NZ_CP084916.1"/>
</dbReference>
<dbReference type="SMART" id="SM00437">
    <property type="entry name" value="TOP1Ac"/>
    <property type="match status" value="1"/>
</dbReference>
<dbReference type="Gene3D" id="1.10.460.10">
    <property type="entry name" value="Topoisomerase I, domain 2"/>
    <property type="match status" value="1"/>
</dbReference>
<evidence type="ECO:0000256" key="10">
    <source>
        <dbReference type="ARBA" id="ARBA00031985"/>
    </source>
</evidence>
<dbReference type="NCBIfam" id="TIGR01056">
    <property type="entry name" value="topB"/>
    <property type="match status" value="1"/>
</dbReference>
<evidence type="ECO:0000259" key="14">
    <source>
        <dbReference type="PROSITE" id="PS52039"/>
    </source>
</evidence>
<dbReference type="InterPro" id="IPR013825">
    <property type="entry name" value="Topo_IA_cen_sub2"/>
</dbReference>
<name>A0A1H0ZDP4_9LACT</name>
<keyword evidence="16" id="KW-1185">Reference proteome</keyword>
<feature type="domain" description="Topo IA-type catalytic" evidence="14">
    <location>
        <begin position="154"/>
        <end position="595"/>
    </location>
</feature>
<dbReference type="PROSITE" id="PS50880">
    <property type="entry name" value="TOPRIM"/>
    <property type="match status" value="1"/>
</dbReference>
<dbReference type="CDD" id="cd00186">
    <property type="entry name" value="TOP1Ac"/>
    <property type="match status" value="1"/>
</dbReference>
<dbReference type="GO" id="GO:0003677">
    <property type="term" value="F:DNA binding"/>
    <property type="evidence" value="ECO:0007669"/>
    <property type="project" value="UniProtKB-KW"/>
</dbReference>
<dbReference type="SUPFAM" id="SSF56712">
    <property type="entry name" value="Prokaryotic type I DNA topoisomerase"/>
    <property type="match status" value="1"/>
</dbReference>
<dbReference type="NCBIfam" id="NF005829">
    <property type="entry name" value="PRK07726.1"/>
    <property type="match status" value="1"/>
</dbReference>
<protein>
    <recommendedName>
        <fullName evidence="3">DNA topoisomerase</fullName>
        <ecNumber evidence="3">5.6.2.1</ecNumber>
    </recommendedName>
    <alternativeName>
        <fullName evidence="12">Omega-protein</fullName>
    </alternativeName>
    <alternativeName>
        <fullName evidence="11">Relaxing enzyme</fullName>
    </alternativeName>
    <alternativeName>
        <fullName evidence="9">Swivelase</fullName>
    </alternativeName>
    <alternativeName>
        <fullName evidence="10">Untwisting enzyme</fullName>
    </alternativeName>
</protein>
<dbReference type="Pfam" id="PF01751">
    <property type="entry name" value="Toprim"/>
    <property type="match status" value="1"/>
</dbReference>
<evidence type="ECO:0000256" key="1">
    <source>
        <dbReference type="ARBA" id="ARBA00000213"/>
    </source>
</evidence>
<proteinExistence type="inferred from homology"/>
<dbReference type="InterPro" id="IPR013497">
    <property type="entry name" value="Topo_IA_cen"/>
</dbReference>
<evidence type="ECO:0000259" key="13">
    <source>
        <dbReference type="PROSITE" id="PS50880"/>
    </source>
</evidence>
<dbReference type="GO" id="GO:0006281">
    <property type="term" value="P:DNA repair"/>
    <property type="evidence" value="ECO:0007669"/>
    <property type="project" value="TreeGrafter"/>
</dbReference>
<comment type="catalytic activity">
    <reaction evidence="1">
        <text>ATP-independent breakage of single-stranded DNA, followed by passage and rejoining.</text>
        <dbReference type="EC" id="5.6.2.1"/>
    </reaction>
</comment>
<dbReference type="Gene3D" id="1.10.290.10">
    <property type="entry name" value="Topoisomerase I, domain 4"/>
    <property type="match status" value="1"/>
</dbReference>
<evidence type="ECO:0000256" key="2">
    <source>
        <dbReference type="ARBA" id="ARBA00009446"/>
    </source>
</evidence>
<evidence type="ECO:0000256" key="9">
    <source>
        <dbReference type="ARBA" id="ARBA00030003"/>
    </source>
</evidence>
<dbReference type="GO" id="GO:0006265">
    <property type="term" value="P:DNA topological change"/>
    <property type="evidence" value="ECO:0007669"/>
    <property type="project" value="InterPro"/>
</dbReference>
<dbReference type="InterPro" id="IPR003602">
    <property type="entry name" value="Topo_IA_DNA-bd_dom"/>
</dbReference>
<dbReference type="SMART" id="SM00493">
    <property type="entry name" value="TOPRIM"/>
    <property type="match status" value="1"/>
</dbReference>
<organism evidence="15 16">
    <name type="scientific">Carnobacterium viridans</name>
    <dbReference type="NCBI Taxonomy" id="174587"/>
    <lineage>
        <taxon>Bacteria</taxon>
        <taxon>Bacillati</taxon>
        <taxon>Bacillota</taxon>
        <taxon>Bacilli</taxon>
        <taxon>Lactobacillales</taxon>
        <taxon>Carnobacteriaceae</taxon>
        <taxon>Carnobacterium</taxon>
    </lineage>
</organism>
<dbReference type="AlphaFoldDB" id="A0A1H0ZDP4"/>
<dbReference type="InterPro" id="IPR034144">
    <property type="entry name" value="TOPRIM_TopoIII"/>
</dbReference>
<keyword evidence="6" id="KW-0799">Topoisomerase</keyword>
<dbReference type="InterPro" id="IPR025589">
    <property type="entry name" value="Toprim_C_rpt"/>
</dbReference>